<dbReference type="AlphaFoldDB" id="A0A0F9IV60"/>
<sequence>MVDQKLQERVAEKIRECLDIAEQRFDRSFQTPEISYKLRGLVAGQANSRLWRIRINSILLQENTDDMLNSTVPHEVAHLIADKVYGHIRSHGAEWKSVMRLLGISPNRCHRYDTTNSRVKVNVKHKFCYKCNCRDMIIVGPVRHRKMQSRFSMNKNSGYRCCSCKGYLVFVKPLGQVTYEQARDGKTKRPTKKYHVLKKGSKMERALHIYKENQFLLSRITIICLFMTTLGMSKAGATTYYYNCQKRAA</sequence>
<proteinExistence type="predicted"/>
<reference evidence="2" key="1">
    <citation type="journal article" date="2015" name="Nature">
        <title>Complex archaea that bridge the gap between prokaryotes and eukaryotes.</title>
        <authorList>
            <person name="Spang A."/>
            <person name="Saw J.H."/>
            <person name="Jorgensen S.L."/>
            <person name="Zaremba-Niedzwiedzka K."/>
            <person name="Martijn J."/>
            <person name="Lind A.E."/>
            <person name="van Eijk R."/>
            <person name="Schleper C."/>
            <person name="Guy L."/>
            <person name="Ettema T.J."/>
        </authorList>
    </citation>
    <scope>NUCLEOTIDE SEQUENCE</scope>
</reference>
<dbReference type="Pfam" id="PF10263">
    <property type="entry name" value="SprT-like"/>
    <property type="match status" value="1"/>
</dbReference>
<dbReference type="PANTHER" id="PTHR38773:SF1">
    <property type="entry name" value="PROTEIN SPRT"/>
    <property type="match status" value="1"/>
</dbReference>
<dbReference type="InterPro" id="IPR006640">
    <property type="entry name" value="SprT-like_domain"/>
</dbReference>
<dbReference type="PANTHER" id="PTHR38773">
    <property type="entry name" value="PROTEIN SPRT"/>
    <property type="match status" value="1"/>
</dbReference>
<dbReference type="GO" id="GO:0006950">
    <property type="term" value="P:response to stress"/>
    <property type="evidence" value="ECO:0007669"/>
    <property type="project" value="UniProtKB-ARBA"/>
</dbReference>
<gene>
    <name evidence="2" type="ORF">LCGC14_1534020</name>
</gene>
<organism evidence="2">
    <name type="scientific">marine sediment metagenome</name>
    <dbReference type="NCBI Taxonomy" id="412755"/>
    <lineage>
        <taxon>unclassified sequences</taxon>
        <taxon>metagenomes</taxon>
        <taxon>ecological metagenomes</taxon>
    </lineage>
</organism>
<feature type="domain" description="SprT-like" evidence="1">
    <location>
        <begin position="12"/>
        <end position="171"/>
    </location>
</feature>
<dbReference type="EMBL" id="LAZR01011527">
    <property type="protein sequence ID" value="KKM61213.1"/>
    <property type="molecule type" value="Genomic_DNA"/>
</dbReference>
<protein>
    <recommendedName>
        <fullName evidence="1">SprT-like domain-containing protein</fullName>
    </recommendedName>
</protein>
<name>A0A0F9IV60_9ZZZZ</name>
<evidence type="ECO:0000259" key="1">
    <source>
        <dbReference type="SMART" id="SM00731"/>
    </source>
</evidence>
<dbReference type="SMART" id="SM00731">
    <property type="entry name" value="SprT"/>
    <property type="match status" value="1"/>
</dbReference>
<accession>A0A0F9IV60</accession>
<evidence type="ECO:0000313" key="2">
    <source>
        <dbReference type="EMBL" id="KKM61213.1"/>
    </source>
</evidence>
<comment type="caution">
    <text evidence="2">The sequence shown here is derived from an EMBL/GenBank/DDBJ whole genome shotgun (WGS) entry which is preliminary data.</text>
</comment>